<protein>
    <submittedName>
        <fullName evidence="2">F-box/FBD/LRR-repeat protein</fullName>
    </submittedName>
</protein>
<dbReference type="Pfam" id="PF23622">
    <property type="entry name" value="LRR_At1g61320_AtMIF1"/>
    <property type="match status" value="1"/>
</dbReference>
<reference evidence="2 3" key="1">
    <citation type="journal article" date="2017" name="Nature">
        <title>The Apostasia genome and the evolution of orchids.</title>
        <authorList>
            <person name="Zhang G.Q."/>
            <person name="Liu K.W."/>
            <person name="Li Z."/>
            <person name="Lohaus R."/>
            <person name="Hsiao Y.Y."/>
            <person name="Niu S.C."/>
            <person name="Wang J.Y."/>
            <person name="Lin Y.C."/>
            <person name="Xu Q."/>
            <person name="Chen L.J."/>
            <person name="Yoshida K."/>
            <person name="Fujiwara S."/>
            <person name="Wang Z.W."/>
            <person name="Zhang Y.Q."/>
            <person name="Mitsuda N."/>
            <person name="Wang M."/>
            <person name="Liu G.H."/>
            <person name="Pecoraro L."/>
            <person name="Huang H.X."/>
            <person name="Xiao X.J."/>
            <person name="Lin M."/>
            <person name="Wu X.Y."/>
            <person name="Wu W.L."/>
            <person name="Chen Y.Y."/>
            <person name="Chang S.B."/>
            <person name="Sakamoto S."/>
            <person name="Ohme-Takagi M."/>
            <person name="Yagi M."/>
            <person name="Zeng S.J."/>
            <person name="Shen C.Y."/>
            <person name="Yeh C.M."/>
            <person name="Luo Y.B."/>
            <person name="Tsai W.C."/>
            <person name="Van de Peer Y."/>
            <person name="Liu Z.J."/>
        </authorList>
    </citation>
    <scope>NUCLEOTIDE SEQUENCE [LARGE SCALE GENOMIC DNA]</scope>
    <source>
        <strain evidence="3">cv. Shenzhen</strain>
        <tissue evidence="2">Stem</tissue>
    </source>
</reference>
<keyword evidence="3" id="KW-1185">Reference proteome</keyword>
<dbReference type="InterPro" id="IPR055357">
    <property type="entry name" value="LRR_At1g61320_AtMIF1"/>
</dbReference>
<dbReference type="SMART" id="SM00579">
    <property type="entry name" value="FBD"/>
    <property type="match status" value="1"/>
</dbReference>
<sequence length="418" mass="48342">MLEMEDRISTMPSNIIEVILMCLPIADAVRSSILSSRWRHLWCTIPHLIFNKQSVPSSVHNQLDKIVDQVLLLHNGPIHKFVFDGFIEDLATVDRWIVVLSRNDLKELALKFCPGRLYKLPSSLFSCRAIVTLDLHDCEFKLPRSFSGFSLLTDLFLENVNISDDEFACLISKSSHIRKLVFMDFYGCCHLKFNAPKLQELVIEGVFEDIHLENTPELANLSIGLEDDEELDNEDEDFDNGDTENVEDCYFVKYLSNIPKIEKLELQHNFLDFMTRGQAYVRFPTYTCLKKVFFSCFNFQDLKHVIALQSLLQNSPVLQELEIEADTDDSIATIPTSSFFDKREFHNARLCQLRRVKLTELMGLRPELEFIEFILAASSALEVLTIKLDTDATEEVKFYKEIMRFRRASTRAQIEILD</sequence>
<dbReference type="PANTHER" id="PTHR31639:SF237">
    <property type="entry name" value="F-BOX DOMAIN-CONTAINING PROTEIN"/>
    <property type="match status" value="1"/>
</dbReference>
<dbReference type="PANTHER" id="PTHR31639">
    <property type="entry name" value="F-BOX PROTEIN-LIKE"/>
    <property type="match status" value="1"/>
</dbReference>
<dbReference type="Pfam" id="PF00646">
    <property type="entry name" value="F-box"/>
    <property type="match status" value="1"/>
</dbReference>
<evidence type="ECO:0000259" key="1">
    <source>
        <dbReference type="SMART" id="SM00579"/>
    </source>
</evidence>
<dbReference type="AlphaFoldDB" id="A0A2I0ATQ5"/>
<dbReference type="InterPro" id="IPR006566">
    <property type="entry name" value="FBD"/>
</dbReference>
<dbReference type="OrthoDB" id="1163429at2759"/>
<dbReference type="InterPro" id="IPR032675">
    <property type="entry name" value="LRR_dom_sf"/>
</dbReference>
<name>A0A2I0ATQ5_9ASPA</name>
<dbReference type="InterPro" id="IPR036047">
    <property type="entry name" value="F-box-like_dom_sf"/>
</dbReference>
<evidence type="ECO:0000313" key="2">
    <source>
        <dbReference type="EMBL" id="PKA58907.1"/>
    </source>
</evidence>
<accession>A0A2I0ATQ5</accession>
<dbReference type="Gene3D" id="3.80.10.10">
    <property type="entry name" value="Ribonuclease Inhibitor"/>
    <property type="match status" value="1"/>
</dbReference>
<dbReference type="SUPFAM" id="SSF81383">
    <property type="entry name" value="F-box domain"/>
    <property type="match status" value="1"/>
</dbReference>
<dbReference type="Proteomes" id="UP000236161">
    <property type="component" value="Unassembled WGS sequence"/>
</dbReference>
<feature type="domain" description="FBD" evidence="1">
    <location>
        <begin position="346"/>
        <end position="417"/>
    </location>
</feature>
<organism evidence="2 3">
    <name type="scientific">Apostasia shenzhenica</name>
    <dbReference type="NCBI Taxonomy" id="1088818"/>
    <lineage>
        <taxon>Eukaryota</taxon>
        <taxon>Viridiplantae</taxon>
        <taxon>Streptophyta</taxon>
        <taxon>Embryophyta</taxon>
        <taxon>Tracheophyta</taxon>
        <taxon>Spermatophyta</taxon>
        <taxon>Magnoliopsida</taxon>
        <taxon>Liliopsida</taxon>
        <taxon>Asparagales</taxon>
        <taxon>Orchidaceae</taxon>
        <taxon>Apostasioideae</taxon>
        <taxon>Apostasia</taxon>
    </lineage>
</organism>
<dbReference type="SUPFAM" id="SSF52047">
    <property type="entry name" value="RNI-like"/>
    <property type="match status" value="1"/>
</dbReference>
<dbReference type="InterPro" id="IPR001810">
    <property type="entry name" value="F-box_dom"/>
</dbReference>
<proteinExistence type="predicted"/>
<gene>
    <name evidence="2" type="ORF">AXF42_Ash001000</name>
</gene>
<evidence type="ECO:0000313" key="3">
    <source>
        <dbReference type="Proteomes" id="UP000236161"/>
    </source>
</evidence>
<dbReference type="EMBL" id="KZ451950">
    <property type="protein sequence ID" value="PKA58907.1"/>
    <property type="molecule type" value="Genomic_DNA"/>
</dbReference>
<dbReference type="STRING" id="1088818.A0A2I0ATQ5"/>